<organism evidence="1 2">
    <name type="scientific">Weeksella virosa (strain ATCC 43766 / DSM 16922 / JCM 21250 / CCUG 30538 / CDC 9751 / IAM 14551 / NBRC 16016 / NCTC 11634 / CL345/78)</name>
    <dbReference type="NCBI Taxonomy" id="865938"/>
    <lineage>
        <taxon>Bacteria</taxon>
        <taxon>Pseudomonadati</taxon>
        <taxon>Bacteroidota</taxon>
        <taxon>Flavobacteriia</taxon>
        <taxon>Flavobacteriales</taxon>
        <taxon>Weeksellaceae</taxon>
        <taxon>Weeksella</taxon>
    </lineage>
</organism>
<evidence type="ECO:0008006" key="3">
    <source>
        <dbReference type="Google" id="ProtNLM"/>
    </source>
</evidence>
<evidence type="ECO:0000313" key="1">
    <source>
        <dbReference type="EMBL" id="ADX68376.1"/>
    </source>
</evidence>
<name>F0NZV2_WEEVC</name>
<dbReference type="AlphaFoldDB" id="F0NZV2"/>
<dbReference type="Proteomes" id="UP000008641">
    <property type="component" value="Chromosome"/>
</dbReference>
<evidence type="ECO:0000313" key="2">
    <source>
        <dbReference type="Proteomes" id="UP000008641"/>
    </source>
</evidence>
<dbReference type="EMBL" id="CP002455">
    <property type="protein sequence ID" value="ADX68376.1"/>
    <property type="molecule type" value="Genomic_DNA"/>
</dbReference>
<dbReference type="eggNOG" id="ENOG50332ZZ">
    <property type="taxonomic scope" value="Bacteria"/>
</dbReference>
<sequence length="151" mass="17480">MKKTHIRKEIIDHLIELKRNEIKKLEESHKIYAESADLDEESSLELDDFSQQNQSTDAARNLQLRIDREKDLLNQFINLKPELVPEITEGNVVFTDKVNMVIGLAFKDFEWNGKRFVGISTSAPIFEALVGKRENDTLNFNGIDYTIEEIL</sequence>
<accession>F0NZV2</accession>
<dbReference type="HOGENOM" id="CLU_144817_0_0_10"/>
<reference evidence="1 2" key="1">
    <citation type="journal article" date="2011" name="Stand. Genomic Sci.">
        <title>Complete genome sequence of Weeksella virosa type strain (9751).</title>
        <authorList>
            <person name="Lang E."/>
            <person name="Teshima H."/>
            <person name="Lucas S."/>
            <person name="Lapidus A."/>
            <person name="Hammon N."/>
            <person name="Deshpande S."/>
            <person name="Nolan M."/>
            <person name="Cheng J.F."/>
            <person name="Pitluck S."/>
            <person name="Liolios K."/>
            <person name="Pagani I."/>
            <person name="Mikhailova N."/>
            <person name="Ivanova N."/>
            <person name="Mavromatis K."/>
            <person name="Pati A."/>
            <person name="Tapia R."/>
            <person name="Han C."/>
            <person name="Goodwin L."/>
            <person name="Chen A."/>
            <person name="Palaniappan K."/>
            <person name="Land M."/>
            <person name="Hauser L."/>
            <person name="Chang Y.J."/>
            <person name="Jeffries C.D."/>
            <person name="Brambilla E.M."/>
            <person name="Kopitz M."/>
            <person name="Rohde M."/>
            <person name="Goker M."/>
            <person name="Tindall B.J."/>
            <person name="Detter J.C."/>
            <person name="Woyke T."/>
            <person name="Bristow J."/>
            <person name="Eisen J.A."/>
            <person name="Markowitz V."/>
            <person name="Hugenholtz P."/>
            <person name="Klenk H.P."/>
            <person name="Kyrpides N.C."/>
        </authorList>
    </citation>
    <scope>NUCLEOTIDE SEQUENCE [LARGE SCALE GENOMIC DNA]</scope>
    <source>
        <strain evidence="2">ATCC 43766 / DSM 16922 / JCM 21250 / NBRC 16016 / NCTC 11634 / CL345/78</strain>
    </source>
</reference>
<reference evidence="2" key="2">
    <citation type="journal article" date="2011" name="Stand. Genomic Sci.">
        <title>Complete genome sequence of Weeksella virosa type strain (9751T).</title>
        <authorList>
            <person name="Lang E."/>
            <person name="Teshima H."/>
            <person name="Lucas S."/>
            <person name="Lapidus A."/>
            <person name="Hammon N."/>
            <person name="Deshpande S."/>
            <person name="Nolan M."/>
            <person name="Cheng J."/>
            <person name="Pitluck S."/>
            <person name="Liolios K."/>
            <person name="Pagani I."/>
            <person name="Mikhailova N."/>
            <person name="Ivanova N."/>
            <person name="Mavromatis K."/>
            <person name="Pati A."/>
            <person name="Tapia R."/>
            <person name="Han C."/>
            <person name="Goodwin L."/>
            <person name="Chen A."/>
            <person name="Palaniappan K."/>
            <person name="Land M."/>
            <person name="Hauser L."/>
            <person name="Chang Y."/>
            <person name="Jeffries C."/>
            <person name="Brambilla E."/>
            <person name="Kopitz M."/>
            <person name="Rohde M."/>
            <person name="Goker M."/>
            <person name="Tindall B."/>
            <person name="Detter J."/>
            <person name="Woyke T."/>
            <person name="Bristow J."/>
            <person name="Eisen J."/>
            <person name="Markowitz V."/>
            <person name="Hugenholtz P."/>
            <person name="Klenk H."/>
            <person name="Kyrpides N."/>
        </authorList>
    </citation>
    <scope>NUCLEOTIDE SEQUENCE [LARGE SCALE GENOMIC DNA]</scope>
    <source>
        <strain evidence="2">ATCC 43766 / DSM 16922 / JCM 21250 / NBRC 16016 / NCTC 11634 / CL345/78</strain>
    </source>
</reference>
<dbReference type="STRING" id="865938.Weevi_1683"/>
<dbReference type="RefSeq" id="WP_013598765.1">
    <property type="nucleotide sequence ID" value="NC_015144.1"/>
</dbReference>
<gene>
    <name evidence="1" type="ordered locus">Weevi_1683</name>
</gene>
<proteinExistence type="predicted"/>
<keyword evidence="2" id="KW-1185">Reference proteome</keyword>
<dbReference type="OrthoDB" id="667380at2"/>
<dbReference type="KEGG" id="wvi:Weevi_1683"/>
<protein>
    <recommendedName>
        <fullName evidence="3">Transcription elongation factor</fullName>
    </recommendedName>
</protein>